<gene>
    <name evidence="3" type="ORF">PDIG_57090</name>
</gene>
<sequence length="127" mass="13739">MPNSKLKIFVINMAKEPTTPKKAIKPVKAGILKRTPVKVSPAKTSSTAADKELVFLWKCVKMSSGMKIDWSAIATDAGKSVNTVQKQWSRLNIKMEKIVSAATANDSDKDVDEDSDGDLVAASNDSE</sequence>
<name>K9FLH8_PEND2</name>
<dbReference type="InterPro" id="IPR054505">
    <property type="entry name" value="Myb_DNA-bind_8"/>
</dbReference>
<reference evidence="4" key="1">
    <citation type="journal article" date="2012" name="BMC Genomics">
        <title>Genome sequence of the necrotrophic fungus Penicillium digitatum, the main postharvest pathogen of citrus.</title>
        <authorList>
            <person name="Marcet-Houben M."/>
            <person name="Ballester A.-R."/>
            <person name="de la Fuente B."/>
            <person name="Harries E."/>
            <person name="Marcos J.F."/>
            <person name="Gonzalez-Candelas L."/>
            <person name="Gabaldon T."/>
        </authorList>
    </citation>
    <scope>NUCLEOTIDE SEQUENCE [LARGE SCALE GENOMIC DNA]</scope>
    <source>
        <strain evidence="4">PHI26 / CECT 20796</strain>
    </source>
</reference>
<dbReference type="Proteomes" id="UP000009882">
    <property type="component" value="Unassembled WGS sequence"/>
</dbReference>
<feature type="region of interest" description="Disordered" evidence="1">
    <location>
        <begin position="102"/>
        <end position="127"/>
    </location>
</feature>
<dbReference type="AlphaFoldDB" id="K9FLH8"/>
<accession>K9FLH8</accession>
<dbReference type="InParanoid" id="K9FLH8"/>
<evidence type="ECO:0000313" key="3">
    <source>
        <dbReference type="EMBL" id="EKV10420.1"/>
    </source>
</evidence>
<dbReference type="HOGENOM" id="CLU_2050424_0_0_1"/>
<evidence type="ECO:0000256" key="1">
    <source>
        <dbReference type="SAM" id="MobiDB-lite"/>
    </source>
</evidence>
<feature type="domain" description="Myb-like DNA-binding" evidence="2">
    <location>
        <begin position="50"/>
        <end position="96"/>
    </location>
</feature>
<comment type="caution">
    <text evidence="3">The sequence shown here is derived from an EMBL/GenBank/DDBJ whole genome shotgun (WGS) entry which is preliminary data.</text>
</comment>
<protein>
    <recommendedName>
        <fullName evidence="2">Myb-like DNA-binding domain-containing protein</fullName>
    </recommendedName>
</protein>
<dbReference type="OrthoDB" id="4369078at2759"/>
<evidence type="ECO:0000259" key="2">
    <source>
        <dbReference type="Pfam" id="PF22980"/>
    </source>
</evidence>
<dbReference type="OMA" id="WSRLNIK"/>
<dbReference type="EMBL" id="AKCT01000228">
    <property type="protein sequence ID" value="EKV10420.1"/>
    <property type="molecule type" value="Genomic_DNA"/>
</dbReference>
<evidence type="ECO:0000313" key="4">
    <source>
        <dbReference type="Proteomes" id="UP000009882"/>
    </source>
</evidence>
<dbReference type="STRING" id="1170229.K9FLH8"/>
<dbReference type="Pfam" id="PF22980">
    <property type="entry name" value="Myb_DNA-bind_8"/>
    <property type="match status" value="1"/>
</dbReference>
<proteinExistence type="predicted"/>
<organism evidence="3 4">
    <name type="scientific">Penicillium digitatum (strain PHI26 / CECT 20796)</name>
    <name type="common">Green mold</name>
    <dbReference type="NCBI Taxonomy" id="1170229"/>
    <lineage>
        <taxon>Eukaryota</taxon>
        <taxon>Fungi</taxon>
        <taxon>Dikarya</taxon>
        <taxon>Ascomycota</taxon>
        <taxon>Pezizomycotina</taxon>
        <taxon>Eurotiomycetes</taxon>
        <taxon>Eurotiomycetidae</taxon>
        <taxon>Eurotiales</taxon>
        <taxon>Aspergillaceae</taxon>
        <taxon>Penicillium</taxon>
    </lineage>
</organism>
<keyword evidence="4" id="KW-1185">Reference proteome</keyword>